<organism evidence="5 6">
    <name type="scientific">Rhizobium wuzhouense</name>
    <dbReference type="NCBI Taxonomy" id="1986026"/>
    <lineage>
        <taxon>Bacteria</taxon>
        <taxon>Pseudomonadati</taxon>
        <taxon>Pseudomonadota</taxon>
        <taxon>Alphaproteobacteria</taxon>
        <taxon>Hyphomicrobiales</taxon>
        <taxon>Rhizobiaceae</taxon>
        <taxon>Rhizobium/Agrobacterium group</taxon>
        <taxon>Rhizobium</taxon>
    </lineage>
</organism>
<keyword evidence="3" id="KW-0732">Signal</keyword>
<feature type="domain" description="Periplasmic binding protein" evidence="4">
    <location>
        <begin position="81"/>
        <end position="338"/>
    </location>
</feature>
<reference evidence="5 6" key="1">
    <citation type="submission" date="2018-06" db="EMBL/GenBank/DDBJ databases">
        <title>Rhizobium wuzhouense sp. nov., isolated from roots of Oryza officinalis.</title>
        <authorList>
            <person name="Yuan T."/>
        </authorList>
    </citation>
    <scope>NUCLEOTIDE SEQUENCE [LARGE SCALE GENOMIC DNA]</scope>
    <source>
        <strain evidence="5 6">W44</strain>
    </source>
</reference>
<dbReference type="InterPro" id="IPR025997">
    <property type="entry name" value="SBP_2_dom"/>
</dbReference>
<dbReference type="SUPFAM" id="SSF53822">
    <property type="entry name" value="Periplasmic binding protein-like I"/>
    <property type="match status" value="1"/>
</dbReference>
<protein>
    <submittedName>
        <fullName evidence="5">Ribose ABC transporter substrate-binding protein</fullName>
    </submittedName>
</protein>
<sequence length="396" mass="42037">MCLKNYVSAEISAFWEISLREEFTVRTFNKAALAASAAMLCAFSFTSAVRAEDTYRPECFSAAPDNAKVITYEKRDGPYKVAFVNGFAGNDWRVTAIQGAKAWAARPENKAKLSEFTVVSVGNDSAAQIAAIDNFIAAGYDAISFIAVNPTAFSSVIKRAEQAGTVLVPFDNVLDTDAIVQVNENQFELGAMKAEAVVREIEKAKGKVEGSVLEVSGLPGNATDRDNHLGMRSVLDKHPGLKVVQVVGNWDAGTVQKVTADAIATNGNFDGVMVQEGTIGALNAMKNAGHPVVPIGGDAGNGARKLIAEGKYPGVTAAQAPVMSAVALEAAVSLLEGNALPQKVFLPIPNKDNAELKEGTDYFPNLPDTFYTTTGYANCFPVFTPEELLGQTPDNT</sequence>
<dbReference type="EMBL" id="QJRY01000006">
    <property type="protein sequence ID" value="PYB71757.1"/>
    <property type="molecule type" value="Genomic_DNA"/>
</dbReference>
<comment type="similarity">
    <text evidence="2">Belongs to the bacterial solute-binding protein 2 family.</text>
</comment>
<dbReference type="InterPro" id="IPR028082">
    <property type="entry name" value="Peripla_BP_I"/>
</dbReference>
<proteinExistence type="inferred from homology"/>
<evidence type="ECO:0000313" key="6">
    <source>
        <dbReference type="Proteomes" id="UP000247536"/>
    </source>
</evidence>
<dbReference type="PANTHER" id="PTHR46847:SF1">
    <property type="entry name" value="D-ALLOSE-BINDING PERIPLASMIC PROTEIN-RELATED"/>
    <property type="match status" value="1"/>
</dbReference>
<dbReference type="PANTHER" id="PTHR46847">
    <property type="entry name" value="D-ALLOSE-BINDING PERIPLASMIC PROTEIN-RELATED"/>
    <property type="match status" value="1"/>
</dbReference>
<evidence type="ECO:0000313" key="5">
    <source>
        <dbReference type="EMBL" id="PYB71757.1"/>
    </source>
</evidence>
<gene>
    <name evidence="5" type="ORF">DMY87_16240</name>
</gene>
<name>A0ABX5NPT0_9HYPH</name>
<evidence type="ECO:0000256" key="2">
    <source>
        <dbReference type="ARBA" id="ARBA00007639"/>
    </source>
</evidence>
<dbReference type="CDD" id="cd19998">
    <property type="entry name" value="PBP1_ABC_sugar_binding-like"/>
    <property type="match status" value="1"/>
</dbReference>
<comment type="caution">
    <text evidence="5">The sequence shown here is derived from an EMBL/GenBank/DDBJ whole genome shotgun (WGS) entry which is preliminary data.</text>
</comment>
<evidence type="ECO:0000259" key="4">
    <source>
        <dbReference type="Pfam" id="PF13407"/>
    </source>
</evidence>
<comment type="subcellular location">
    <subcellularLocation>
        <location evidence="1">Cell envelope</location>
    </subcellularLocation>
</comment>
<accession>A0ABX5NPT0</accession>
<dbReference type="Proteomes" id="UP000247536">
    <property type="component" value="Unassembled WGS sequence"/>
</dbReference>
<keyword evidence="6" id="KW-1185">Reference proteome</keyword>
<dbReference type="Pfam" id="PF13407">
    <property type="entry name" value="Peripla_BP_4"/>
    <property type="match status" value="1"/>
</dbReference>
<dbReference type="Gene3D" id="3.40.50.2300">
    <property type="match status" value="2"/>
</dbReference>
<evidence type="ECO:0000256" key="3">
    <source>
        <dbReference type="ARBA" id="ARBA00022729"/>
    </source>
</evidence>
<evidence type="ECO:0000256" key="1">
    <source>
        <dbReference type="ARBA" id="ARBA00004196"/>
    </source>
</evidence>